<accession>A0A2U1M3T4</accession>
<dbReference type="PANTHER" id="PTHR11461:SF315">
    <property type="entry name" value="SERPIN-Z3-LIKE"/>
    <property type="match status" value="1"/>
</dbReference>
<evidence type="ECO:0000256" key="1">
    <source>
        <dbReference type="ARBA" id="ARBA00009500"/>
    </source>
</evidence>
<dbReference type="InterPro" id="IPR036186">
    <property type="entry name" value="Serpin_sf"/>
</dbReference>
<feature type="region of interest" description="Disordered" evidence="3">
    <location>
        <begin position="1"/>
        <end position="35"/>
    </location>
</feature>
<name>A0A2U1M3T4_ARTAN</name>
<dbReference type="InterPro" id="IPR000215">
    <property type="entry name" value="Serpin_fam"/>
</dbReference>
<dbReference type="Pfam" id="PF00079">
    <property type="entry name" value="Serpin"/>
    <property type="match status" value="1"/>
</dbReference>
<dbReference type="Gene3D" id="2.10.310.10">
    <property type="entry name" value="Serpins superfamily"/>
    <property type="match status" value="1"/>
</dbReference>
<evidence type="ECO:0000313" key="5">
    <source>
        <dbReference type="EMBL" id="PWA55921.1"/>
    </source>
</evidence>
<feature type="domain" description="Serpin" evidence="4">
    <location>
        <begin position="109"/>
        <end position="478"/>
    </location>
</feature>
<dbReference type="InterPro" id="IPR042178">
    <property type="entry name" value="Serpin_sf_1"/>
</dbReference>
<protein>
    <submittedName>
        <fullName evidence="5">Serpin-ZX</fullName>
    </submittedName>
</protein>
<comment type="caution">
    <text evidence="5">The sequence shown here is derived from an EMBL/GenBank/DDBJ whole genome shotgun (WGS) entry which is preliminary data.</text>
</comment>
<dbReference type="Gene3D" id="2.30.39.10">
    <property type="entry name" value="Alpha-1-antitrypsin, domain 1"/>
    <property type="match status" value="1"/>
</dbReference>
<reference evidence="5 6" key="1">
    <citation type="journal article" date="2018" name="Mol. Plant">
        <title>The genome of Artemisia annua provides insight into the evolution of Asteraceae family and artemisinin biosynthesis.</title>
        <authorList>
            <person name="Shen Q."/>
            <person name="Zhang L."/>
            <person name="Liao Z."/>
            <person name="Wang S."/>
            <person name="Yan T."/>
            <person name="Shi P."/>
            <person name="Liu M."/>
            <person name="Fu X."/>
            <person name="Pan Q."/>
            <person name="Wang Y."/>
            <person name="Lv Z."/>
            <person name="Lu X."/>
            <person name="Zhang F."/>
            <person name="Jiang W."/>
            <person name="Ma Y."/>
            <person name="Chen M."/>
            <person name="Hao X."/>
            <person name="Li L."/>
            <person name="Tang Y."/>
            <person name="Lv G."/>
            <person name="Zhou Y."/>
            <person name="Sun X."/>
            <person name="Brodelius P.E."/>
            <person name="Rose J.K.C."/>
            <person name="Tang K."/>
        </authorList>
    </citation>
    <scope>NUCLEOTIDE SEQUENCE [LARGE SCALE GENOMIC DNA]</scope>
    <source>
        <strain evidence="6">cv. Huhao1</strain>
        <tissue evidence="5">Leaf</tissue>
    </source>
</reference>
<keyword evidence="6" id="KW-1185">Reference proteome</keyword>
<dbReference type="AlphaFoldDB" id="A0A2U1M3T4"/>
<dbReference type="GO" id="GO:0004867">
    <property type="term" value="F:serine-type endopeptidase inhibitor activity"/>
    <property type="evidence" value="ECO:0007669"/>
    <property type="project" value="InterPro"/>
</dbReference>
<feature type="compositionally biased region" description="Basic residues" evidence="3">
    <location>
        <begin position="20"/>
        <end position="30"/>
    </location>
</feature>
<proteinExistence type="inferred from homology"/>
<gene>
    <name evidence="5" type="ORF">CTI12_AA423690</name>
</gene>
<evidence type="ECO:0000313" key="6">
    <source>
        <dbReference type="Proteomes" id="UP000245207"/>
    </source>
</evidence>
<dbReference type="InterPro" id="IPR023796">
    <property type="entry name" value="Serpin_dom"/>
</dbReference>
<dbReference type="Gene3D" id="3.30.497.10">
    <property type="entry name" value="Antithrombin, subunit I, domain 2"/>
    <property type="match status" value="2"/>
</dbReference>
<evidence type="ECO:0000259" key="4">
    <source>
        <dbReference type="SMART" id="SM00093"/>
    </source>
</evidence>
<dbReference type="Proteomes" id="UP000245207">
    <property type="component" value="Unassembled WGS sequence"/>
</dbReference>
<evidence type="ECO:0000256" key="3">
    <source>
        <dbReference type="SAM" id="MobiDB-lite"/>
    </source>
</evidence>
<comment type="similarity">
    <text evidence="1 2">Belongs to the serpin family.</text>
</comment>
<dbReference type="SMART" id="SM00093">
    <property type="entry name" value="SERPIN"/>
    <property type="match status" value="1"/>
</dbReference>
<organism evidence="5 6">
    <name type="scientific">Artemisia annua</name>
    <name type="common">Sweet wormwood</name>
    <dbReference type="NCBI Taxonomy" id="35608"/>
    <lineage>
        <taxon>Eukaryota</taxon>
        <taxon>Viridiplantae</taxon>
        <taxon>Streptophyta</taxon>
        <taxon>Embryophyta</taxon>
        <taxon>Tracheophyta</taxon>
        <taxon>Spermatophyta</taxon>
        <taxon>Magnoliopsida</taxon>
        <taxon>eudicotyledons</taxon>
        <taxon>Gunneridae</taxon>
        <taxon>Pentapetalae</taxon>
        <taxon>asterids</taxon>
        <taxon>campanulids</taxon>
        <taxon>Asterales</taxon>
        <taxon>Asteraceae</taxon>
        <taxon>Asteroideae</taxon>
        <taxon>Anthemideae</taxon>
        <taxon>Artemisiinae</taxon>
        <taxon>Artemisia</taxon>
    </lineage>
</organism>
<dbReference type="EMBL" id="PKPP01006622">
    <property type="protein sequence ID" value="PWA55921.1"/>
    <property type="molecule type" value="Genomic_DNA"/>
</dbReference>
<evidence type="ECO:0000256" key="2">
    <source>
        <dbReference type="RuleBase" id="RU000411"/>
    </source>
</evidence>
<dbReference type="GO" id="GO:0005615">
    <property type="term" value="C:extracellular space"/>
    <property type="evidence" value="ECO:0007669"/>
    <property type="project" value="InterPro"/>
</dbReference>
<sequence length="482" mass="54895">MADEVCNRKKSKEIVSGHKPSSRPVKKQKKLTPTATMSANTTTVVTKILLDDAHDGFTNGNFVCSLIDKFLAHSPSSKLLKKILSNPRTGLDCSLANGVWIDKRVEPVQSSYQKVLETVYRTEARSVDFGNKVKCDEAVEKINLWVHKVTKGLIPSIAERDDFDENSVMVIANAFLANGVWIDKRVEPVQSSYQKVLETVYRTEARSVDFGNKVKCDEAVEKINLWVHKVTKGLIPSIAERDDFDENSVMVIANALYFKGAWSKPFHANKTKDKDFLLINEEKVSVPFMTSTEKFDYGSKKGYKMIKIPYERKGELNNFSMYIFLPDRKDGLKNLLQLFHSNDALFHGEFKLKRVSFDMLWIPKFKFFCKFEPIDVLKQRGLTLPFEVTNKELSGIIEPRHLYDNMLYVSKILQRSSVEVDERGTEATAFSTAMVSMPLCAKRYKPPSPLRFVAHPFMFMIREDSSQAVLFVGVVLNPLVNN</sequence>
<dbReference type="SUPFAM" id="SSF56574">
    <property type="entry name" value="Serpins"/>
    <property type="match status" value="2"/>
</dbReference>
<dbReference type="PANTHER" id="PTHR11461">
    <property type="entry name" value="SERINE PROTEASE INHIBITOR, SERPIN"/>
    <property type="match status" value="1"/>
</dbReference>
<dbReference type="STRING" id="35608.A0A2U1M3T4"/>
<dbReference type="InterPro" id="IPR042185">
    <property type="entry name" value="Serpin_sf_2"/>
</dbReference>
<dbReference type="OrthoDB" id="1063785at2759"/>